<proteinExistence type="predicted"/>
<organism evidence="4 5">
    <name type="scientific">Fragilariopsis cylindrus CCMP1102</name>
    <dbReference type="NCBI Taxonomy" id="635003"/>
    <lineage>
        <taxon>Eukaryota</taxon>
        <taxon>Sar</taxon>
        <taxon>Stramenopiles</taxon>
        <taxon>Ochrophyta</taxon>
        <taxon>Bacillariophyta</taxon>
        <taxon>Bacillariophyceae</taxon>
        <taxon>Bacillariophycidae</taxon>
        <taxon>Bacillariales</taxon>
        <taxon>Bacillariaceae</taxon>
        <taxon>Fragilariopsis</taxon>
    </lineage>
</organism>
<dbReference type="AlphaFoldDB" id="A0A1E7F8S8"/>
<dbReference type="InParanoid" id="A0A1E7F8S8"/>
<sequence>MRLFIRRMMNFIVCRAVVSASVLLALLANNADSQENESLKLNNANECHPNGGSSSGSSSSSSSSCENGYHCVFNSHSSIGGYCINNDHKSDSTQMDMDMPEGLQSICFICNDDDHFDFDLNQSSSMSKPNDKVGVFTCEELDQHGKSGSIPQTNCGIFQRMIHANNLCGCSCSISSTAIEGKYDDDFIEDIQVLDDHVNPYSSRTDNGNGNDNNNDEDDEVQSLTTTTSSSDSFSKTTSAVAATAVTTIIVATLSILQSFLSSF</sequence>
<reference evidence="4 5" key="1">
    <citation type="submission" date="2016-09" db="EMBL/GenBank/DDBJ databases">
        <title>Extensive genetic diversity and differential bi-allelic expression allows diatom success in the polar Southern Ocean.</title>
        <authorList>
            <consortium name="DOE Joint Genome Institute"/>
            <person name="Mock T."/>
            <person name="Otillar R.P."/>
            <person name="Strauss J."/>
            <person name="Dupont C."/>
            <person name="Frickenhaus S."/>
            <person name="Maumus F."/>
            <person name="Mcmullan M."/>
            <person name="Sanges R."/>
            <person name="Schmutz J."/>
            <person name="Toseland A."/>
            <person name="Valas R."/>
            <person name="Veluchamy A."/>
            <person name="Ward B.J."/>
            <person name="Allen A."/>
            <person name="Barry K."/>
            <person name="Falciatore A."/>
            <person name="Ferrante M."/>
            <person name="Fortunato A.E."/>
            <person name="Gloeckner G."/>
            <person name="Gruber A."/>
            <person name="Hipkin R."/>
            <person name="Janech M."/>
            <person name="Kroth P."/>
            <person name="Leese F."/>
            <person name="Lindquist E."/>
            <person name="Lyon B.R."/>
            <person name="Martin J."/>
            <person name="Mayer C."/>
            <person name="Parker M."/>
            <person name="Quesneville H."/>
            <person name="Raymond J."/>
            <person name="Uhlig C."/>
            <person name="Valentin K.U."/>
            <person name="Worden A.Z."/>
            <person name="Armbrust E.V."/>
            <person name="Bowler C."/>
            <person name="Green B."/>
            <person name="Moulton V."/>
            <person name="Van Oosterhout C."/>
            <person name="Grigoriev I."/>
        </authorList>
    </citation>
    <scope>NUCLEOTIDE SEQUENCE [LARGE SCALE GENOMIC DNA]</scope>
    <source>
        <strain evidence="4 5">CCMP1102</strain>
    </source>
</reference>
<evidence type="ECO:0000256" key="2">
    <source>
        <dbReference type="SAM" id="Phobius"/>
    </source>
</evidence>
<protein>
    <submittedName>
        <fullName evidence="4">Uncharacterized protein</fullName>
    </submittedName>
</protein>
<keyword evidence="3" id="KW-0732">Signal</keyword>
<keyword evidence="5" id="KW-1185">Reference proteome</keyword>
<feature type="signal peptide" evidence="3">
    <location>
        <begin position="1"/>
        <end position="33"/>
    </location>
</feature>
<keyword evidence="2" id="KW-0812">Transmembrane</keyword>
<evidence type="ECO:0000313" key="4">
    <source>
        <dbReference type="EMBL" id="OEU14581.1"/>
    </source>
</evidence>
<keyword evidence="2" id="KW-1133">Transmembrane helix</keyword>
<feature type="chain" id="PRO_5009192813" evidence="3">
    <location>
        <begin position="34"/>
        <end position="264"/>
    </location>
</feature>
<evidence type="ECO:0000313" key="5">
    <source>
        <dbReference type="Proteomes" id="UP000095751"/>
    </source>
</evidence>
<feature type="region of interest" description="Disordered" evidence="1">
    <location>
        <begin position="198"/>
        <end position="234"/>
    </location>
</feature>
<accession>A0A1E7F8S8</accession>
<feature type="compositionally biased region" description="Low complexity" evidence="1">
    <location>
        <begin position="223"/>
        <end position="234"/>
    </location>
</feature>
<gene>
    <name evidence="4" type="ORF">FRACYDRAFT_269610</name>
</gene>
<dbReference type="KEGG" id="fcy:FRACYDRAFT_269610"/>
<evidence type="ECO:0000256" key="3">
    <source>
        <dbReference type="SAM" id="SignalP"/>
    </source>
</evidence>
<dbReference type="Proteomes" id="UP000095751">
    <property type="component" value="Unassembled WGS sequence"/>
</dbReference>
<keyword evidence="2" id="KW-0472">Membrane</keyword>
<evidence type="ECO:0000256" key="1">
    <source>
        <dbReference type="SAM" id="MobiDB-lite"/>
    </source>
</evidence>
<feature type="transmembrane region" description="Helical" evidence="2">
    <location>
        <begin position="240"/>
        <end position="261"/>
    </location>
</feature>
<dbReference type="EMBL" id="KV784360">
    <property type="protein sequence ID" value="OEU14581.1"/>
    <property type="molecule type" value="Genomic_DNA"/>
</dbReference>
<name>A0A1E7F8S8_9STRA</name>